<feature type="transmembrane region" description="Helical" evidence="1">
    <location>
        <begin position="74"/>
        <end position="92"/>
    </location>
</feature>
<comment type="caution">
    <text evidence="2">The sequence shown here is derived from an EMBL/GenBank/DDBJ whole genome shotgun (WGS) entry which is preliminary data.</text>
</comment>
<keyword evidence="1" id="KW-1133">Transmembrane helix</keyword>
<evidence type="ECO:0000313" key="2">
    <source>
        <dbReference type="EMBL" id="PSU34149.1"/>
    </source>
</evidence>
<gene>
    <name evidence="2" type="ORF">C9I99_09150</name>
</gene>
<organism evidence="2 3">
    <name type="scientific">Photobacterium lutimaris</name>
    <dbReference type="NCBI Taxonomy" id="388278"/>
    <lineage>
        <taxon>Bacteria</taxon>
        <taxon>Pseudomonadati</taxon>
        <taxon>Pseudomonadota</taxon>
        <taxon>Gammaproteobacteria</taxon>
        <taxon>Vibrionales</taxon>
        <taxon>Vibrionaceae</taxon>
        <taxon>Photobacterium</taxon>
    </lineage>
</organism>
<keyword evidence="1" id="KW-0472">Membrane</keyword>
<proteinExistence type="predicted"/>
<name>A0A2T3IZM0_9GAMM</name>
<feature type="transmembrane region" description="Helical" evidence="1">
    <location>
        <begin position="44"/>
        <end position="62"/>
    </location>
</feature>
<keyword evidence="1" id="KW-0812">Transmembrane</keyword>
<evidence type="ECO:0000313" key="3">
    <source>
        <dbReference type="Proteomes" id="UP000241222"/>
    </source>
</evidence>
<accession>A0A2T3IZM0</accession>
<dbReference type="AlphaFoldDB" id="A0A2T3IZM0"/>
<keyword evidence="3" id="KW-1185">Reference proteome</keyword>
<dbReference type="Proteomes" id="UP000241222">
    <property type="component" value="Unassembled WGS sequence"/>
</dbReference>
<protein>
    <submittedName>
        <fullName evidence="2">Uncharacterized protein</fullName>
    </submittedName>
</protein>
<evidence type="ECO:0000256" key="1">
    <source>
        <dbReference type="SAM" id="Phobius"/>
    </source>
</evidence>
<reference evidence="2 3" key="1">
    <citation type="submission" date="2018-03" db="EMBL/GenBank/DDBJ databases">
        <title>Whole genome sequencing of Histamine producing bacteria.</title>
        <authorList>
            <person name="Butler K."/>
        </authorList>
    </citation>
    <scope>NUCLEOTIDE SEQUENCE [LARGE SCALE GENOMIC DNA]</scope>
    <source>
        <strain evidence="2 3">JCM 13586</strain>
    </source>
</reference>
<dbReference type="EMBL" id="PYMH01000003">
    <property type="protein sequence ID" value="PSU34149.1"/>
    <property type="molecule type" value="Genomic_DNA"/>
</dbReference>
<sequence>MYLKGKEIVVDLWGLLVCLFIFQLVGSVYFYINPKFISPFVNLWYGAMIFMLPSYILGLFLHIKFRKLPTKNRILELIILGLLSIVALLIAMSDLPNSLDKAIVNLFM</sequence>
<feature type="transmembrane region" description="Helical" evidence="1">
    <location>
        <begin position="12"/>
        <end position="32"/>
    </location>
</feature>